<organism evidence="4 5">
    <name type="scientific">Thioclava litoralis</name>
    <dbReference type="NCBI Taxonomy" id="3076557"/>
    <lineage>
        <taxon>Bacteria</taxon>
        <taxon>Pseudomonadati</taxon>
        <taxon>Pseudomonadota</taxon>
        <taxon>Alphaproteobacteria</taxon>
        <taxon>Rhodobacterales</taxon>
        <taxon>Paracoccaceae</taxon>
        <taxon>Thioclava</taxon>
    </lineage>
</organism>
<dbReference type="Gene3D" id="2.130.10.10">
    <property type="entry name" value="YVTN repeat-like/Quinoprotein amine dehydrogenase"/>
    <property type="match status" value="1"/>
</dbReference>
<name>A0ABZ1E5F3_9RHOB</name>
<keyword evidence="5" id="KW-1185">Reference proteome</keyword>
<keyword evidence="3" id="KW-0732">Signal</keyword>
<feature type="signal peptide" evidence="3">
    <location>
        <begin position="1"/>
        <end position="32"/>
    </location>
</feature>
<dbReference type="InterPro" id="IPR050282">
    <property type="entry name" value="Cycloisomerase_2"/>
</dbReference>
<evidence type="ECO:0000256" key="1">
    <source>
        <dbReference type="ARBA" id="ARBA00005564"/>
    </source>
</evidence>
<dbReference type="Pfam" id="PF10282">
    <property type="entry name" value="Lactonase"/>
    <property type="match status" value="1"/>
</dbReference>
<comment type="similarity">
    <text evidence="1">Belongs to the cycloisomerase 2 family.</text>
</comment>
<dbReference type="PROSITE" id="PS51318">
    <property type="entry name" value="TAT"/>
    <property type="match status" value="1"/>
</dbReference>
<keyword evidence="2" id="KW-0313">Glucose metabolism</keyword>
<dbReference type="SUPFAM" id="SSF51004">
    <property type="entry name" value="C-terminal (heme d1) domain of cytochrome cd1-nitrite reductase"/>
    <property type="match status" value="1"/>
</dbReference>
<keyword evidence="4" id="KW-0614">Plasmid</keyword>
<dbReference type="InterPro" id="IPR006311">
    <property type="entry name" value="TAT_signal"/>
</dbReference>
<evidence type="ECO:0000256" key="3">
    <source>
        <dbReference type="SAM" id="SignalP"/>
    </source>
</evidence>
<dbReference type="PANTHER" id="PTHR30344:SF1">
    <property type="entry name" value="6-PHOSPHOGLUCONOLACTONASE"/>
    <property type="match status" value="1"/>
</dbReference>
<dbReference type="InterPro" id="IPR015943">
    <property type="entry name" value="WD40/YVTN_repeat-like_dom_sf"/>
</dbReference>
<geneLocation type="plasmid" evidence="4 5">
    <name>unnamed3</name>
</geneLocation>
<dbReference type="RefSeq" id="WP_330628249.1">
    <property type="nucleotide sequence ID" value="NZ_CP135446.1"/>
</dbReference>
<dbReference type="PANTHER" id="PTHR30344">
    <property type="entry name" value="6-PHOSPHOGLUCONOLACTONASE-RELATED"/>
    <property type="match status" value="1"/>
</dbReference>
<dbReference type="EMBL" id="CP135446">
    <property type="protein sequence ID" value="WRY35923.1"/>
    <property type="molecule type" value="Genomic_DNA"/>
</dbReference>
<sequence>MTSDIDRRQILRAGAALAATTLLGPLATPARASTAHPPISLYAGSWNWKGGKRSFVQYAFDPETGTLTELRHVTDSYSVGSVTIDARTRTLYLADEDDHQPDFRVGGGGTIAPFRIDPATGDLTALPVQRAFGANPSMMAVDPSGKFMVVSIHGSGDPLTKIVERVPHVYDIAIDMPESSINLFPLNADGTVAAPVDVFHTKPQDPAENQRVSHPHCVVFAPDADFFISCDKGRDVIYSMRIDAQKGRLVQAAAPFRFEAGAMPRYARFNPDHGLVYVNFERANEIAVLRYDSTGRLERVGQAPVVPEALLDKIPLGGHFEQQDMRLHPNGRFLYSVARGSRDYMQGGKRHYEHGFDGVSVFGIDPETGMLSPLQTLELEAHWPRGCALSPDGRFLIVPCLYSDEILTLAVAEDGTLSQVSRVAQNAAANVTFLSL</sequence>
<proteinExistence type="inferred from homology"/>
<feature type="chain" id="PRO_5046488528" evidence="3">
    <location>
        <begin position="33"/>
        <end position="436"/>
    </location>
</feature>
<reference evidence="4 5" key="1">
    <citation type="submission" date="2023-09" db="EMBL/GenBank/DDBJ databases">
        <title>Thioclava shenzhenensis sp. nov., a multidrug resistant bacteria-antagonizing species isolated from coastal seawater.</title>
        <authorList>
            <person name="Long M."/>
        </authorList>
    </citation>
    <scope>NUCLEOTIDE SEQUENCE [LARGE SCALE GENOMIC DNA]</scope>
    <source>
        <strain evidence="4 5">FTW29</strain>
        <plasmid evidence="4 5">unnamed3</plasmid>
    </source>
</reference>
<dbReference type="Proteomes" id="UP001623290">
    <property type="component" value="Plasmid unnamed3"/>
</dbReference>
<protein>
    <submittedName>
        <fullName evidence="4">Beta-propeller fold lactonase family protein</fullName>
    </submittedName>
</protein>
<gene>
    <name evidence="4" type="ORF">RPE78_18195</name>
</gene>
<evidence type="ECO:0000313" key="5">
    <source>
        <dbReference type="Proteomes" id="UP001623290"/>
    </source>
</evidence>
<dbReference type="InterPro" id="IPR019405">
    <property type="entry name" value="Lactonase_7-beta_prop"/>
</dbReference>
<evidence type="ECO:0000256" key="2">
    <source>
        <dbReference type="ARBA" id="ARBA00022526"/>
    </source>
</evidence>
<dbReference type="InterPro" id="IPR011048">
    <property type="entry name" value="Haem_d1_sf"/>
</dbReference>
<evidence type="ECO:0000313" key="4">
    <source>
        <dbReference type="EMBL" id="WRY35923.1"/>
    </source>
</evidence>
<accession>A0ABZ1E5F3</accession>
<keyword evidence="2" id="KW-0119">Carbohydrate metabolism</keyword>